<dbReference type="AlphaFoldDB" id="A0A380JCS0"/>
<dbReference type="InterPro" id="IPR027855">
    <property type="entry name" value="DUF4479"/>
</dbReference>
<keyword evidence="1 3" id="KW-0820">tRNA-binding</keyword>
<dbReference type="Proteomes" id="UP000254082">
    <property type="component" value="Unassembled WGS sequence"/>
</dbReference>
<protein>
    <submittedName>
        <fullName evidence="5">tRNA-binding domain-containing protein</fullName>
        <ecNumber evidence="5">6.1.1.20</ecNumber>
    </submittedName>
</protein>
<dbReference type="NCBIfam" id="NF045760">
    <property type="entry name" value="YtpR"/>
    <property type="match status" value="1"/>
</dbReference>
<dbReference type="Gene3D" id="2.40.50.140">
    <property type="entry name" value="Nucleic acid-binding proteins"/>
    <property type="match status" value="1"/>
</dbReference>
<evidence type="ECO:0000259" key="4">
    <source>
        <dbReference type="PROSITE" id="PS50886"/>
    </source>
</evidence>
<evidence type="ECO:0000256" key="3">
    <source>
        <dbReference type="PROSITE-ProRule" id="PRU00209"/>
    </source>
</evidence>
<dbReference type="GO" id="GO:0004826">
    <property type="term" value="F:phenylalanine-tRNA ligase activity"/>
    <property type="evidence" value="ECO:0007669"/>
    <property type="project" value="UniProtKB-EC"/>
</dbReference>
<accession>A0A380JCS0</accession>
<keyword evidence="6" id="KW-1185">Reference proteome</keyword>
<dbReference type="Pfam" id="PF14794">
    <property type="entry name" value="DUF4479"/>
    <property type="match status" value="1"/>
</dbReference>
<dbReference type="InterPro" id="IPR012340">
    <property type="entry name" value="NA-bd_OB-fold"/>
</dbReference>
<dbReference type="InterPro" id="IPR002547">
    <property type="entry name" value="tRNA-bd_dom"/>
</dbReference>
<dbReference type="Gene3D" id="3.30.1940.10">
    <property type="entry name" value="YtpR-like"/>
    <property type="match status" value="1"/>
</dbReference>
<dbReference type="OrthoDB" id="9805455at2"/>
<keyword evidence="5" id="KW-0436">Ligase</keyword>
<dbReference type="SUPFAM" id="SSF50249">
    <property type="entry name" value="Nucleic acid-binding proteins"/>
    <property type="match status" value="1"/>
</dbReference>
<dbReference type="InterPro" id="IPR033714">
    <property type="entry name" value="tRNA_bind_bactPheRS"/>
</dbReference>
<evidence type="ECO:0000313" key="5">
    <source>
        <dbReference type="EMBL" id="SUN35197.1"/>
    </source>
</evidence>
<dbReference type="EMBL" id="UHFA01000002">
    <property type="protein sequence ID" value="SUN35197.1"/>
    <property type="molecule type" value="Genomic_DNA"/>
</dbReference>
<dbReference type="GO" id="GO:0000049">
    <property type="term" value="F:tRNA binding"/>
    <property type="evidence" value="ECO:0007669"/>
    <property type="project" value="UniProtKB-UniRule"/>
</dbReference>
<feature type="domain" description="TRNA-binding" evidence="4">
    <location>
        <begin position="90"/>
        <end position="201"/>
    </location>
</feature>
<gene>
    <name evidence="5" type="primary">pheT_1</name>
    <name evidence="5" type="ORF">NCTC11391_00172</name>
</gene>
<dbReference type="PROSITE" id="PS50886">
    <property type="entry name" value="TRBD"/>
    <property type="match status" value="1"/>
</dbReference>
<organism evidence="5 6">
    <name type="scientific">Streptococcus downei MFe28</name>
    <dbReference type="NCBI Taxonomy" id="764290"/>
    <lineage>
        <taxon>Bacteria</taxon>
        <taxon>Bacillati</taxon>
        <taxon>Bacillota</taxon>
        <taxon>Bacilli</taxon>
        <taxon>Lactobacillales</taxon>
        <taxon>Streptococcaceae</taxon>
        <taxon>Streptococcus</taxon>
    </lineage>
</organism>
<keyword evidence="2 3" id="KW-0694">RNA-binding</keyword>
<name>A0A380JCS0_STRDO</name>
<proteinExistence type="predicted"/>
<evidence type="ECO:0000256" key="2">
    <source>
        <dbReference type="ARBA" id="ARBA00022884"/>
    </source>
</evidence>
<sequence>MIFAYNKEQVGDVLMVILQDTKPIARQVERKGKVARVYAEKDGHTLAWNIFEASSLMKLSGDGQVFPSPKDLEVLNQELAKEDFEEKLEATPTPVFLVGQIKEMKAHPDSDHLNICQVAINPDKTVQIVAGAPNAAVGLKTIVALPGAMMPNGSLIFPGKLRGVNSYGMMCAPRELALPNAPQKRGIIELDDTAVVGEAFDPAKHWQR</sequence>
<dbReference type="CDD" id="cd02796">
    <property type="entry name" value="tRNA_bind_bactPheRS"/>
    <property type="match status" value="1"/>
</dbReference>
<dbReference type="InterPro" id="IPR037154">
    <property type="entry name" value="YtpR-like_sf"/>
</dbReference>
<reference evidence="5 6" key="1">
    <citation type="submission" date="2018-06" db="EMBL/GenBank/DDBJ databases">
        <authorList>
            <consortium name="Pathogen Informatics"/>
            <person name="Doyle S."/>
        </authorList>
    </citation>
    <scope>NUCLEOTIDE SEQUENCE [LARGE SCALE GENOMIC DNA]</scope>
    <source>
        <strain evidence="6">NCTC 11391</strain>
    </source>
</reference>
<dbReference type="Pfam" id="PF01588">
    <property type="entry name" value="tRNA_bind"/>
    <property type="match status" value="1"/>
</dbReference>
<dbReference type="RefSeq" id="WP_002998923.1">
    <property type="nucleotide sequence ID" value="NZ_UHFA01000002.1"/>
</dbReference>
<evidence type="ECO:0000256" key="1">
    <source>
        <dbReference type="ARBA" id="ARBA00022555"/>
    </source>
</evidence>
<evidence type="ECO:0000313" key="6">
    <source>
        <dbReference type="Proteomes" id="UP000254082"/>
    </source>
</evidence>
<dbReference type="EC" id="6.1.1.20" evidence="5"/>